<gene>
    <name evidence="3" type="ordered locus">LIV_0560</name>
</gene>
<protein>
    <submittedName>
        <fullName evidence="3">Putative hydrolase</fullName>
    </submittedName>
</protein>
<dbReference type="Pfam" id="PF00561">
    <property type="entry name" value="Abhydrolase_1"/>
    <property type="match status" value="1"/>
</dbReference>
<dbReference type="GO" id="GO:0016787">
    <property type="term" value="F:hydrolase activity"/>
    <property type="evidence" value="ECO:0007669"/>
    <property type="project" value="UniProtKB-KW"/>
</dbReference>
<dbReference type="PANTHER" id="PTHR43798">
    <property type="entry name" value="MONOACYLGLYCEROL LIPASE"/>
    <property type="match status" value="1"/>
</dbReference>
<dbReference type="InterPro" id="IPR050266">
    <property type="entry name" value="AB_hydrolase_sf"/>
</dbReference>
<evidence type="ECO:0000256" key="1">
    <source>
        <dbReference type="ARBA" id="ARBA00022801"/>
    </source>
</evidence>
<feature type="domain" description="AB hydrolase-1" evidence="2">
    <location>
        <begin position="21"/>
        <end position="241"/>
    </location>
</feature>
<dbReference type="Proteomes" id="UP000001286">
    <property type="component" value="Chromosome"/>
</dbReference>
<dbReference type="GO" id="GO:0016020">
    <property type="term" value="C:membrane"/>
    <property type="evidence" value="ECO:0007669"/>
    <property type="project" value="TreeGrafter"/>
</dbReference>
<dbReference type="EMBL" id="FR687253">
    <property type="protein sequence ID" value="CBW85037.1"/>
    <property type="molecule type" value="Genomic_DNA"/>
</dbReference>
<dbReference type="SUPFAM" id="SSF53474">
    <property type="entry name" value="alpha/beta-Hydrolases"/>
    <property type="match status" value="1"/>
</dbReference>
<evidence type="ECO:0000259" key="2">
    <source>
        <dbReference type="Pfam" id="PF00561"/>
    </source>
</evidence>
<dbReference type="AlphaFoldDB" id="G2ZCG2"/>
<accession>G2ZCG2</accession>
<reference evidence="3 4" key="1">
    <citation type="journal article" date="2011" name="J. Bacteriol.">
        <title>Complete genome sequence of the animal pathogen Listeria ivanovii, which provides insights into host specificities and evolution of the genus Listeria.</title>
        <authorList>
            <person name="Buchrieser C."/>
            <person name="Rusniok C."/>
            <person name="Garrido P."/>
            <person name="Hain T."/>
            <person name="Scortti M."/>
            <person name="Lampidis R."/>
            <person name="Karst U."/>
            <person name="Chakraborty T."/>
            <person name="Cossart P."/>
            <person name="Kreft J."/>
            <person name="Vazquez-Boland J.A."/>
            <person name="Goebel W."/>
            <person name="Glaser P."/>
        </authorList>
    </citation>
    <scope>NUCLEOTIDE SEQUENCE [LARGE SCALE GENOMIC DNA]</scope>
    <source>
        <strain evidence="4">ATCC BAA-678 / PAM 55</strain>
    </source>
</reference>
<dbReference type="InterPro" id="IPR029058">
    <property type="entry name" value="AB_hydrolase_fold"/>
</dbReference>
<name>G2ZCG2_LISIP</name>
<dbReference type="InterPro" id="IPR000073">
    <property type="entry name" value="AB_hydrolase_1"/>
</dbReference>
<dbReference type="HOGENOM" id="CLU_020336_50_5_9"/>
<evidence type="ECO:0000313" key="4">
    <source>
        <dbReference type="Proteomes" id="UP000001286"/>
    </source>
</evidence>
<keyword evidence="1 3" id="KW-0378">Hydrolase</keyword>
<dbReference type="OrthoDB" id="6191536at2"/>
<sequence>MAEFIHDSITFHYEERGSGMPIIYLHGLGGDLQQPFTHFPEIKNYRFISLDFRGHGKTRYFVKESDFSFETFAGDVIALMNHLKIDSAIIGGISTGAGVALHIALHFPSRVCGLILSRVAWKDEPQPSQIQTIFKEVANHIQNFGVTEGKKRFLTSSEFLQLDELSPAAADSLVKQFDYPYINETHAKLVQIPQDTPNTNRENWRNIAVPTLILANKIDPVHPFHYGKLLSYYIPQSTFKEITPKAVSNDAHVTESKQYIYDFINSTF</sequence>
<dbReference type="PRINTS" id="PR00111">
    <property type="entry name" value="ABHYDROLASE"/>
</dbReference>
<organism evidence="3 4">
    <name type="scientific">Listeria ivanovii (strain ATCC BAA-678 / PAM 55)</name>
    <dbReference type="NCBI Taxonomy" id="881621"/>
    <lineage>
        <taxon>Bacteria</taxon>
        <taxon>Bacillati</taxon>
        <taxon>Bacillota</taxon>
        <taxon>Bacilli</taxon>
        <taxon>Bacillales</taxon>
        <taxon>Listeriaceae</taxon>
        <taxon>Listeria</taxon>
    </lineage>
</organism>
<dbReference type="Gene3D" id="3.40.50.1820">
    <property type="entry name" value="alpha/beta hydrolase"/>
    <property type="match status" value="1"/>
</dbReference>
<evidence type="ECO:0000313" key="3">
    <source>
        <dbReference type="EMBL" id="CBW85037.1"/>
    </source>
</evidence>
<proteinExistence type="predicted"/>
<dbReference type="eggNOG" id="COG2267">
    <property type="taxonomic scope" value="Bacteria"/>
</dbReference>
<dbReference type="PANTHER" id="PTHR43798:SF31">
    <property type="entry name" value="AB HYDROLASE SUPERFAMILY PROTEIN YCLE"/>
    <property type="match status" value="1"/>
</dbReference>
<dbReference type="GeneID" id="57075548"/>
<dbReference type="RefSeq" id="WP_014092071.1">
    <property type="nucleotide sequence ID" value="NC_016011.1"/>
</dbReference>
<dbReference type="KEGG" id="liv:LIV_0560"/>